<dbReference type="InterPro" id="IPR000064">
    <property type="entry name" value="NLP_P60_dom"/>
</dbReference>
<dbReference type="AlphaFoldDB" id="A0A6J4MHX7"/>
<dbReference type="GO" id="GO:0008234">
    <property type="term" value="F:cysteine-type peptidase activity"/>
    <property type="evidence" value="ECO:0007669"/>
    <property type="project" value="UniProtKB-KW"/>
</dbReference>
<keyword evidence="6" id="KW-0732">Signal</keyword>
<proteinExistence type="inferred from homology"/>
<accession>A0A6J4MHX7</accession>
<dbReference type="EMBL" id="CADCTX010000939">
    <property type="protein sequence ID" value="CAA9359731.1"/>
    <property type="molecule type" value="Genomic_DNA"/>
</dbReference>
<dbReference type="Pfam" id="PF00877">
    <property type="entry name" value="NLPC_P60"/>
    <property type="match status" value="1"/>
</dbReference>
<dbReference type="InterPro" id="IPR038765">
    <property type="entry name" value="Papain-like_cys_pep_sf"/>
</dbReference>
<dbReference type="PANTHER" id="PTHR47053">
    <property type="entry name" value="MUREIN DD-ENDOPEPTIDASE MEPH-RELATED"/>
    <property type="match status" value="1"/>
</dbReference>
<evidence type="ECO:0000259" key="7">
    <source>
        <dbReference type="PROSITE" id="PS51935"/>
    </source>
</evidence>
<feature type="signal peptide" evidence="6">
    <location>
        <begin position="1"/>
        <end position="26"/>
    </location>
</feature>
<feature type="compositionally biased region" description="Low complexity" evidence="5">
    <location>
        <begin position="93"/>
        <end position="106"/>
    </location>
</feature>
<feature type="compositionally biased region" description="Basic residues" evidence="5">
    <location>
        <begin position="77"/>
        <end position="91"/>
    </location>
</feature>
<dbReference type="SUPFAM" id="SSF54001">
    <property type="entry name" value="Cysteine proteinases"/>
    <property type="match status" value="1"/>
</dbReference>
<comment type="similarity">
    <text evidence="1">Belongs to the peptidase C40 family.</text>
</comment>
<dbReference type="GO" id="GO:0006508">
    <property type="term" value="P:proteolysis"/>
    <property type="evidence" value="ECO:0007669"/>
    <property type="project" value="UniProtKB-KW"/>
</dbReference>
<evidence type="ECO:0000256" key="5">
    <source>
        <dbReference type="SAM" id="MobiDB-lite"/>
    </source>
</evidence>
<keyword evidence="3" id="KW-0378">Hydrolase</keyword>
<evidence type="ECO:0000313" key="8">
    <source>
        <dbReference type="EMBL" id="CAA9359731.1"/>
    </source>
</evidence>
<dbReference type="Gene3D" id="3.90.1720.10">
    <property type="entry name" value="endopeptidase domain like (from Nostoc punctiforme)"/>
    <property type="match status" value="1"/>
</dbReference>
<keyword evidence="4" id="KW-0788">Thiol protease</keyword>
<evidence type="ECO:0000256" key="1">
    <source>
        <dbReference type="ARBA" id="ARBA00007074"/>
    </source>
</evidence>
<feature type="compositionally biased region" description="Low complexity" evidence="5">
    <location>
        <begin position="67"/>
        <end position="76"/>
    </location>
</feature>
<evidence type="ECO:0000256" key="2">
    <source>
        <dbReference type="ARBA" id="ARBA00022670"/>
    </source>
</evidence>
<gene>
    <name evidence="8" type="ORF">AVDCRST_MAG40-3400</name>
</gene>
<keyword evidence="2" id="KW-0645">Protease</keyword>
<feature type="region of interest" description="Disordered" evidence="5">
    <location>
        <begin position="47"/>
        <end position="108"/>
    </location>
</feature>
<feature type="domain" description="NlpC/P60" evidence="7">
    <location>
        <begin position="158"/>
        <end position="283"/>
    </location>
</feature>
<dbReference type="PROSITE" id="PS51935">
    <property type="entry name" value="NLPC_P60"/>
    <property type="match status" value="1"/>
</dbReference>
<name>A0A6J4MHX7_9BACT</name>
<evidence type="ECO:0000256" key="3">
    <source>
        <dbReference type="ARBA" id="ARBA00022801"/>
    </source>
</evidence>
<evidence type="ECO:0000256" key="4">
    <source>
        <dbReference type="ARBA" id="ARBA00022807"/>
    </source>
</evidence>
<dbReference type="PANTHER" id="PTHR47053:SF1">
    <property type="entry name" value="MUREIN DD-ENDOPEPTIDASE MEPH-RELATED"/>
    <property type="match status" value="1"/>
</dbReference>
<evidence type="ECO:0000256" key="6">
    <source>
        <dbReference type="SAM" id="SignalP"/>
    </source>
</evidence>
<organism evidence="8">
    <name type="scientific">uncultured Gemmatimonadaceae bacterium</name>
    <dbReference type="NCBI Taxonomy" id="246130"/>
    <lineage>
        <taxon>Bacteria</taxon>
        <taxon>Pseudomonadati</taxon>
        <taxon>Gemmatimonadota</taxon>
        <taxon>Gemmatimonadia</taxon>
        <taxon>Gemmatimonadales</taxon>
        <taxon>Gemmatimonadaceae</taxon>
        <taxon>environmental samples</taxon>
    </lineage>
</organism>
<feature type="chain" id="PRO_5026985736" description="NlpC/P60 domain-containing protein" evidence="6">
    <location>
        <begin position="27"/>
        <end position="299"/>
    </location>
</feature>
<protein>
    <recommendedName>
        <fullName evidence="7">NlpC/P60 domain-containing protein</fullName>
    </recommendedName>
</protein>
<reference evidence="8" key="1">
    <citation type="submission" date="2020-02" db="EMBL/GenBank/DDBJ databases">
        <authorList>
            <person name="Meier V. D."/>
        </authorList>
    </citation>
    <scope>NUCLEOTIDE SEQUENCE</scope>
    <source>
        <strain evidence="8">AVDCRST_MAG40</strain>
    </source>
</reference>
<sequence length="299" mass="31056">WHALARAGRRVAAAAGLIAASVAASAAHAAAAAPSATTRLLAAAIGATSAAKPRGKSTTAKTRRTAARTARPMSARARAKTRTAAKRRSSGHRATASRPAPAPRVATEAEPTLVVPAVDLPSLAVGSPTPSWETALTTLPDASAETVGPLAALSRSATSLLDNLMSRARGQLGTRYVYGAAAPGAGLDCSSFVRYVMEAMNVRLPRTADEQAQAGRAIPRDRAQLRPGDLLTFGRGRRTSHVGIYLGEGRFIHASVSSGRVIETTIDRNQALFRRWQGVRRLIASTEPDSAAASSERGG</sequence>
<feature type="non-terminal residue" evidence="8">
    <location>
        <position position="1"/>
    </location>
</feature>
<dbReference type="InterPro" id="IPR051202">
    <property type="entry name" value="Peptidase_C40"/>
</dbReference>